<keyword evidence="3" id="KW-0809">Transit peptide</keyword>
<evidence type="ECO:0008006" key="8">
    <source>
        <dbReference type="Google" id="ProtNLM"/>
    </source>
</evidence>
<organism evidence="6 7">
    <name type="scientific">Ceratocystis fimbriata f. sp. platani</name>
    <dbReference type="NCBI Taxonomy" id="88771"/>
    <lineage>
        <taxon>Eukaryota</taxon>
        <taxon>Fungi</taxon>
        <taxon>Dikarya</taxon>
        <taxon>Ascomycota</taxon>
        <taxon>Pezizomycotina</taxon>
        <taxon>Sordariomycetes</taxon>
        <taxon>Hypocreomycetidae</taxon>
        <taxon>Microascales</taxon>
        <taxon>Ceratocystidaceae</taxon>
        <taxon>Ceratocystis</taxon>
    </lineage>
</organism>
<feature type="chain" id="PRO_5002527588" description="Cytochrome c oxidase assembly protein" evidence="5">
    <location>
        <begin position="23"/>
        <end position="83"/>
    </location>
</feature>
<keyword evidence="4" id="KW-0496">Mitochondrion</keyword>
<keyword evidence="7" id="KW-1185">Reference proteome</keyword>
<sequence length="83" mass="9450">MSRASRFAIGFSSVFATATVLAVHFQQQAEKTAMHQGVLRDMEQQRIKHERQLDFDAQRALEQEYMKDQKVKGADLTGVPKDP</sequence>
<name>A0A0F8B5T9_CERFI</name>
<dbReference type="Pfam" id="PF15786">
    <property type="entry name" value="PET117"/>
    <property type="match status" value="1"/>
</dbReference>
<protein>
    <recommendedName>
        <fullName evidence="8">Cytochrome c oxidase assembly protein</fullName>
    </recommendedName>
</protein>
<evidence type="ECO:0000256" key="2">
    <source>
        <dbReference type="ARBA" id="ARBA00008197"/>
    </source>
</evidence>
<evidence type="ECO:0000256" key="4">
    <source>
        <dbReference type="ARBA" id="ARBA00023128"/>
    </source>
</evidence>
<dbReference type="AlphaFoldDB" id="A0A0F8B5T9"/>
<accession>A0A0F8B5T9</accession>
<dbReference type="PANTHER" id="PTHR28163">
    <property type="entry name" value="PROTEIN PET117 HOMOLOG, MITOCHONDRIAL"/>
    <property type="match status" value="1"/>
</dbReference>
<reference evidence="6 7" key="1">
    <citation type="submission" date="2015-04" db="EMBL/GenBank/DDBJ databases">
        <title>Genome sequence of Ceratocystis platani, a major pathogen of plane trees.</title>
        <authorList>
            <person name="Belbahri L."/>
        </authorList>
    </citation>
    <scope>NUCLEOTIDE SEQUENCE [LARGE SCALE GENOMIC DNA]</scope>
    <source>
        <strain evidence="6 7">CFO</strain>
    </source>
</reference>
<evidence type="ECO:0000256" key="5">
    <source>
        <dbReference type="SAM" id="SignalP"/>
    </source>
</evidence>
<dbReference type="OrthoDB" id="76305at2759"/>
<keyword evidence="5" id="KW-0732">Signal</keyword>
<comment type="similarity">
    <text evidence="2">Belongs to the PET117 family.</text>
</comment>
<feature type="signal peptide" evidence="5">
    <location>
        <begin position="1"/>
        <end position="22"/>
    </location>
</feature>
<dbReference type="Proteomes" id="UP000034841">
    <property type="component" value="Unassembled WGS sequence"/>
</dbReference>
<comment type="subcellular location">
    <subcellularLocation>
        <location evidence="1">Mitochondrion</location>
    </subcellularLocation>
</comment>
<dbReference type="GO" id="GO:0005739">
    <property type="term" value="C:mitochondrion"/>
    <property type="evidence" value="ECO:0007669"/>
    <property type="project" value="UniProtKB-SubCell"/>
</dbReference>
<comment type="caution">
    <text evidence="6">The sequence shown here is derived from an EMBL/GenBank/DDBJ whole genome shotgun (WGS) entry which is preliminary data.</text>
</comment>
<dbReference type="EMBL" id="LBBL01000067">
    <property type="protein sequence ID" value="KKF95985.1"/>
    <property type="molecule type" value="Genomic_DNA"/>
</dbReference>
<dbReference type="GO" id="GO:0033617">
    <property type="term" value="P:mitochondrial respiratory chain complex IV assembly"/>
    <property type="evidence" value="ECO:0007669"/>
    <property type="project" value="TreeGrafter"/>
</dbReference>
<evidence type="ECO:0000256" key="1">
    <source>
        <dbReference type="ARBA" id="ARBA00004173"/>
    </source>
</evidence>
<dbReference type="InterPro" id="IPR031568">
    <property type="entry name" value="Pet117"/>
</dbReference>
<evidence type="ECO:0000313" key="7">
    <source>
        <dbReference type="Proteomes" id="UP000034841"/>
    </source>
</evidence>
<proteinExistence type="inferred from homology"/>
<dbReference type="PANTHER" id="PTHR28163:SF1">
    <property type="entry name" value="PROTEIN PET117 HOMOLOG, MITOCHONDRIAL"/>
    <property type="match status" value="1"/>
</dbReference>
<evidence type="ECO:0000313" key="6">
    <source>
        <dbReference type="EMBL" id="KKF95985.1"/>
    </source>
</evidence>
<evidence type="ECO:0000256" key="3">
    <source>
        <dbReference type="ARBA" id="ARBA00022946"/>
    </source>
</evidence>
<gene>
    <name evidence="6" type="ORF">CFO_g1633</name>
</gene>